<protein>
    <submittedName>
        <fullName evidence="2">Uncharacterized protein</fullName>
    </submittedName>
</protein>
<feature type="chain" id="PRO_5038439301" evidence="1">
    <location>
        <begin position="23"/>
        <end position="291"/>
    </location>
</feature>
<keyword evidence="3" id="KW-1185">Reference proteome</keyword>
<evidence type="ECO:0000313" key="3">
    <source>
        <dbReference type="Proteomes" id="UP000676325"/>
    </source>
</evidence>
<dbReference type="PROSITE" id="PS51257">
    <property type="entry name" value="PROKAR_LIPOPROTEIN"/>
    <property type="match status" value="1"/>
</dbReference>
<organism evidence="2 3">
    <name type="scientific">Actinospica acidithermotolerans</name>
    <dbReference type="NCBI Taxonomy" id="2828514"/>
    <lineage>
        <taxon>Bacteria</taxon>
        <taxon>Bacillati</taxon>
        <taxon>Actinomycetota</taxon>
        <taxon>Actinomycetes</taxon>
        <taxon>Catenulisporales</taxon>
        <taxon>Actinospicaceae</taxon>
        <taxon>Actinospica</taxon>
    </lineage>
</organism>
<dbReference type="RefSeq" id="WP_212521555.1">
    <property type="nucleotide sequence ID" value="NZ_JAGSOH010000132.1"/>
</dbReference>
<evidence type="ECO:0000313" key="2">
    <source>
        <dbReference type="EMBL" id="MBR7830429.1"/>
    </source>
</evidence>
<keyword evidence="1" id="KW-0732">Signal</keyword>
<reference evidence="2" key="1">
    <citation type="submission" date="2021-04" db="EMBL/GenBank/DDBJ databases">
        <title>Genome based classification of Actinospica acidithermotolerans sp. nov., an actinobacterium isolated from an Indonesian hot spring.</title>
        <authorList>
            <person name="Kusuma A.B."/>
            <person name="Putra K.E."/>
            <person name="Nafisah S."/>
            <person name="Loh J."/>
            <person name="Nouioui I."/>
            <person name="Goodfellow M."/>
        </authorList>
    </citation>
    <scope>NUCLEOTIDE SEQUENCE</scope>
    <source>
        <strain evidence="2">MGRD01-02</strain>
    </source>
</reference>
<dbReference type="Proteomes" id="UP000676325">
    <property type="component" value="Unassembled WGS sequence"/>
</dbReference>
<feature type="signal peptide" evidence="1">
    <location>
        <begin position="1"/>
        <end position="22"/>
    </location>
</feature>
<proteinExistence type="predicted"/>
<evidence type="ECO:0000256" key="1">
    <source>
        <dbReference type="SAM" id="SignalP"/>
    </source>
</evidence>
<gene>
    <name evidence="2" type="ORF">KDK95_29280</name>
</gene>
<dbReference type="EMBL" id="JAGSOH010000132">
    <property type="protein sequence ID" value="MBR7830429.1"/>
    <property type="molecule type" value="Genomic_DNA"/>
</dbReference>
<name>A0A941IKC7_9ACTN</name>
<sequence>MWRRPALLGSGLLLALAGCASGSPTPAPSSAGTASATGSARAATALTWVVNRAALADLESGGMSNNQLSELFNNARTYIVGEANTAAESADISNWISPRSVTVTDLRPAGFARGAAAVLYDDEDWPLTPKAQQRNPGEYEAEGYRLARARGVVFIAAPAMDLVRVLDPDGTGTVAQRFLSLDLIGQAARDADIVDIQAQGLEGSAQYTSFVLAAAKQAKAANPAVKVLAGLSTNPSGRAIAASVLAEDADSVRGAVDGYWLNIPSGGTACPSCGTARPQAAVPWLEQLLRG</sequence>
<comment type="caution">
    <text evidence="2">The sequence shown here is derived from an EMBL/GenBank/DDBJ whole genome shotgun (WGS) entry which is preliminary data.</text>
</comment>
<accession>A0A941IKC7</accession>
<dbReference type="AlphaFoldDB" id="A0A941IKC7"/>